<keyword evidence="2" id="KW-1185">Reference proteome</keyword>
<accession>A0A834TP65</accession>
<dbReference type="AlphaFoldDB" id="A0A834TP65"/>
<comment type="caution">
    <text evidence="1">The sequence shown here is derived from an EMBL/GenBank/DDBJ whole genome shotgun (WGS) entry which is preliminary data.</text>
</comment>
<dbReference type="Proteomes" id="UP000634136">
    <property type="component" value="Unassembled WGS sequence"/>
</dbReference>
<sequence length="67" mass="7308">MFNSIESPKENEKFLKIEAAKEGVSKAGVDGDLNNHQIDLGEKSQKYLTEVDAADQFGSPTMLKAPP</sequence>
<evidence type="ECO:0000313" key="1">
    <source>
        <dbReference type="EMBL" id="KAF7825099.1"/>
    </source>
</evidence>
<protein>
    <submittedName>
        <fullName evidence="1">Uncharacterized protein</fullName>
    </submittedName>
</protein>
<name>A0A834TP65_9FABA</name>
<proteinExistence type="predicted"/>
<evidence type="ECO:0000313" key="2">
    <source>
        <dbReference type="Proteomes" id="UP000634136"/>
    </source>
</evidence>
<gene>
    <name evidence="1" type="ORF">G2W53_016263</name>
</gene>
<organism evidence="1 2">
    <name type="scientific">Senna tora</name>
    <dbReference type="NCBI Taxonomy" id="362788"/>
    <lineage>
        <taxon>Eukaryota</taxon>
        <taxon>Viridiplantae</taxon>
        <taxon>Streptophyta</taxon>
        <taxon>Embryophyta</taxon>
        <taxon>Tracheophyta</taxon>
        <taxon>Spermatophyta</taxon>
        <taxon>Magnoliopsida</taxon>
        <taxon>eudicotyledons</taxon>
        <taxon>Gunneridae</taxon>
        <taxon>Pentapetalae</taxon>
        <taxon>rosids</taxon>
        <taxon>fabids</taxon>
        <taxon>Fabales</taxon>
        <taxon>Fabaceae</taxon>
        <taxon>Caesalpinioideae</taxon>
        <taxon>Cassia clade</taxon>
        <taxon>Senna</taxon>
    </lineage>
</organism>
<dbReference type="EMBL" id="JAAIUW010000006">
    <property type="protein sequence ID" value="KAF7825099.1"/>
    <property type="molecule type" value="Genomic_DNA"/>
</dbReference>
<reference evidence="1" key="1">
    <citation type="submission" date="2020-09" db="EMBL/GenBank/DDBJ databases">
        <title>Genome-Enabled Discovery of Anthraquinone Biosynthesis in Senna tora.</title>
        <authorList>
            <person name="Kang S.-H."/>
            <person name="Pandey R.P."/>
            <person name="Lee C.-M."/>
            <person name="Sim J.-S."/>
            <person name="Jeong J.-T."/>
            <person name="Choi B.-S."/>
            <person name="Jung M."/>
            <person name="Ginzburg D."/>
            <person name="Zhao K."/>
            <person name="Won S.Y."/>
            <person name="Oh T.-J."/>
            <person name="Yu Y."/>
            <person name="Kim N.-H."/>
            <person name="Lee O.R."/>
            <person name="Lee T.-H."/>
            <person name="Bashyal P."/>
            <person name="Kim T.-S."/>
            <person name="Lee W.-H."/>
            <person name="Kawkins C."/>
            <person name="Kim C.-K."/>
            <person name="Kim J.S."/>
            <person name="Ahn B.O."/>
            <person name="Rhee S.Y."/>
            <person name="Sohng J.K."/>
        </authorList>
    </citation>
    <scope>NUCLEOTIDE SEQUENCE</scope>
    <source>
        <tissue evidence="1">Leaf</tissue>
    </source>
</reference>